<keyword evidence="2" id="KW-0732">Signal</keyword>
<gene>
    <name evidence="3" type="ORF">SAMN04488099_1197</name>
</gene>
<keyword evidence="4" id="KW-1185">Reference proteome</keyword>
<name>A0A1H7PCX3_9LACT</name>
<dbReference type="EMBL" id="FNZU01000019">
    <property type="protein sequence ID" value="SEL32917.1"/>
    <property type="molecule type" value="Genomic_DNA"/>
</dbReference>
<reference evidence="4" key="1">
    <citation type="submission" date="2016-10" db="EMBL/GenBank/DDBJ databases">
        <authorList>
            <person name="Varghese N."/>
            <person name="Submissions S."/>
        </authorList>
    </citation>
    <scope>NUCLEOTIDE SEQUENCE [LARGE SCALE GENOMIC DNA]</scope>
    <source>
        <strain evidence="4">DSM 19183</strain>
    </source>
</reference>
<dbReference type="PROSITE" id="PS51257">
    <property type="entry name" value="PROKAR_LIPOPROTEIN"/>
    <property type="match status" value="1"/>
</dbReference>
<dbReference type="STRING" id="426702.SAMN04488099_1197"/>
<feature type="signal peptide" evidence="2">
    <location>
        <begin position="1"/>
        <end position="24"/>
    </location>
</feature>
<organism evidence="3 4">
    <name type="scientific">Alkalibacterium pelagium</name>
    <dbReference type="NCBI Taxonomy" id="426702"/>
    <lineage>
        <taxon>Bacteria</taxon>
        <taxon>Bacillati</taxon>
        <taxon>Bacillota</taxon>
        <taxon>Bacilli</taxon>
        <taxon>Lactobacillales</taxon>
        <taxon>Carnobacteriaceae</taxon>
        <taxon>Alkalibacterium</taxon>
    </lineage>
</organism>
<dbReference type="RefSeq" id="WP_091482899.1">
    <property type="nucleotide sequence ID" value="NZ_BJYC01000023.1"/>
</dbReference>
<dbReference type="AlphaFoldDB" id="A0A1H7PCX3"/>
<evidence type="ECO:0000313" key="4">
    <source>
        <dbReference type="Proteomes" id="UP000199081"/>
    </source>
</evidence>
<evidence type="ECO:0000313" key="3">
    <source>
        <dbReference type="EMBL" id="SEL32917.1"/>
    </source>
</evidence>
<feature type="chain" id="PRO_5011622636" description="Lipoprotein" evidence="2">
    <location>
        <begin position="25"/>
        <end position="168"/>
    </location>
</feature>
<proteinExistence type="predicted"/>
<dbReference type="OrthoDB" id="1797983at2"/>
<accession>A0A1H7PCX3</accession>
<dbReference type="Proteomes" id="UP000199081">
    <property type="component" value="Unassembled WGS sequence"/>
</dbReference>
<feature type="region of interest" description="Disordered" evidence="1">
    <location>
        <begin position="29"/>
        <end position="55"/>
    </location>
</feature>
<sequence length="168" mass="18319">MTLRKRLALIGLTCSMLLTLAACAVTNESDETVETEPNQTDDAGEDPDLSPPGLTIQVGEETVRPVLGIYRWSIDNEDGTTTTTVVDAAAPPELVRTMDPVEATSDMSVTFDFEEEPDDYSIRIWENESTTTGSSSDIDLSGQGEVVYEVQAEWEQGEASYAFSLILE</sequence>
<evidence type="ECO:0008006" key="5">
    <source>
        <dbReference type="Google" id="ProtNLM"/>
    </source>
</evidence>
<evidence type="ECO:0000256" key="1">
    <source>
        <dbReference type="SAM" id="MobiDB-lite"/>
    </source>
</evidence>
<evidence type="ECO:0000256" key="2">
    <source>
        <dbReference type="SAM" id="SignalP"/>
    </source>
</evidence>
<protein>
    <recommendedName>
        <fullName evidence="5">Lipoprotein</fullName>
    </recommendedName>
</protein>